<dbReference type="InterPro" id="IPR002403">
    <property type="entry name" value="Cyt_P450_E_grp-IV"/>
</dbReference>
<dbReference type="SUPFAM" id="SSF48264">
    <property type="entry name" value="Cytochrome P450"/>
    <property type="match status" value="1"/>
</dbReference>
<feature type="chain" id="PRO_5040111822" description="Cytochrome P450" evidence="8">
    <location>
        <begin position="27"/>
        <end position="505"/>
    </location>
</feature>
<dbReference type="Gene3D" id="1.10.630.10">
    <property type="entry name" value="Cytochrome P450"/>
    <property type="match status" value="1"/>
</dbReference>
<comment type="cofactor">
    <cofactor evidence="1 6">
        <name>heme</name>
        <dbReference type="ChEBI" id="CHEBI:30413"/>
    </cofactor>
</comment>
<keyword evidence="6 7" id="KW-0349">Heme</keyword>
<dbReference type="PANTHER" id="PTHR46206">
    <property type="entry name" value="CYTOCHROME P450"/>
    <property type="match status" value="1"/>
</dbReference>
<keyword evidence="5 6" id="KW-0408">Iron</keyword>
<keyword evidence="8" id="KW-0732">Signal</keyword>
<dbReference type="PRINTS" id="PR00465">
    <property type="entry name" value="EP450IV"/>
</dbReference>
<dbReference type="GO" id="GO:0004497">
    <property type="term" value="F:monooxygenase activity"/>
    <property type="evidence" value="ECO:0007669"/>
    <property type="project" value="UniProtKB-KW"/>
</dbReference>
<dbReference type="GO" id="GO:0016705">
    <property type="term" value="F:oxidoreductase activity, acting on paired donors, with incorporation or reduction of molecular oxygen"/>
    <property type="evidence" value="ECO:0007669"/>
    <property type="project" value="InterPro"/>
</dbReference>
<evidence type="ECO:0000256" key="1">
    <source>
        <dbReference type="ARBA" id="ARBA00001971"/>
    </source>
</evidence>
<dbReference type="InterPro" id="IPR036396">
    <property type="entry name" value="Cyt_P450_sf"/>
</dbReference>
<keyword evidence="4 7" id="KW-0560">Oxidoreductase</keyword>
<protein>
    <recommendedName>
        <fullName evidence="11">Cytochrome P450</fullName>
    </recommendedName>
</protein>
<dbReference type="InterPro" id="IPR017972">
    <property type="entry name" value="Cyt_P450_CS"/>
</dbReference>
<evidence type="ECO:0000256" key="8">
    <source>
        <dbReference type="SAM" id="SignalP"/>
    </source>
</evidence>
<evidence type="ECO:0008006" key="11">
    <source>
        <dbReference type="Google" id="ProtNLM"/>
    </source>
</evidence>
<comment type="caution">
    <text evidence="9">The sequence shown here is derived from an EMBL/GenBank/DDBJ whole genome shotgun (WGS) entry which is preliminary data.</text>
</comment>
<feature type="binding site" description="axial binding residue" evidence="6">
    <location>
        <position position="448"/>
    </location>
    <ligand>
        <name>heme</name>
        <dbReference type="ChEBI" id="CHEBI:30413"/>
    </ligand>
    <ligandPart>
        <name>Fe</name>
        <dbReference type="ChEBI" id="CHEBI:18248"/>
    </ligandPart>
</feature>
<dbReference type="PROSITE" id="PS00086">
    <property type="entry name" value="CYTOCHROME_P450"/>
    <property type="match status" value="1"/>
</dbReference>
<proteinExistence type="inferred from homology"/>
<dbReference type="InterPro" id="IPR001128">
    <property type="entry name" value="Cyt_P450"/>
</dbReference>
<evidence type="ECO:0000256" key="6">
    <source>
        <dbReference type="PIRSR" id="PIRSR602403-1"/>
    </source>
</evidence>
<organism evidence="9 10">
    <name type="scientific">Marasmius oreades</name>
    <name type="common">fairy-ring Marasmius</name>
    <dbReference type="NCBI Taxonomy" id="181124"/>
    <lineage>
        <taxon>Eukaryota</taxon>
        <taxon>Fungi</taxon>
        <taxon>Dikarya</taxon>
        <taxon>Basidiomycota</taxon>
        <taxon>Agaricomycotina</taxon>
        <taxon>Agaricomycetes</taxon>
        <taxon>Agaricomycetidae</taxon>
        <taxon>Agaricales</taxon>
        <taxon>Marasmiineae</taxon>
        <taxon>Marasmiaceae</taxon>
        <taxon>Marasmius</taxon>
    </lineage>
</organism>
<evidence type="ECO:0000256" key="4">
    <source>
        <dbReference type="ARBA" id="ARBA00023002"/>
    </source>
</evidence>
<evidence type="ECO:0000256" key="5">
    <source>
        <dbReference type="ARBA" id="ARBA00023004"/>
    </source>
</evidence>
<dbReference type="RefSeq" id="XP_043012519.1">
    <property type="nucleotide sequence ID" value="XM_043151424.1"/>
</dbReference>
<sequence length="505" mass="57485">MNTLSLFVLLVSIFLVTKLYDRGCQAQRGLPSNGFSSVFSSYINGILDCVDGRDAIRRACSKYGNELFTFCQLGNWVVLVHTPHHLRDLCNASEDILSMEGAAAELLQLGNTVGPEFGETYHIPVIRTSMNLHMAQLLPSILNEMECCFKRYVDTRLVGGEWTPFKALDTLSRMMCQTSNRAFVGLPLCRNEEYIDVTSRFASQVLFAGSIMKMLVPRMLRKPIGLIYRSIYRHHRRILKLAKPIIEERKKERHFSKEHPTEDMIGWLLDAASDSDEFEPSAESLAMRLLNVNFVALHTTTKIFVHALYHLAANPQYILELRQEAEQLLDKDHPDRWSKEALGRCVKLDSFFKETLRVNVISALTLPRLAVKDFRFSDGTQVSAGHYVACASEAVQRDSKVYPSPDEFRPFRFVVPTSEEEHSLQGWPNRMTSTSETFPAFGGGRHLCPGRFFAAMVMKMFMAYLVLNYDVKMPRDGVRPADEWLGPLCSPATRAHVLFRKRQVL</sequence>
<dbReference type="Pfam" id="PF00067">
    <property type="entry name" value="p450"/>
    <property type="match status" value="1"/>
</dbReference>
<dbReference type="KEGG" id="more:E1B28_006730"/>
<evidence type="ECO:0000256" key="7">
    <source>
        <dbReference type="RuleBase" id="RU000461"/>
    </source>
</evidence>
<evidence type="ECO:0000313" key="10">
    <source>
        <dbReference type="Proteomes" id="UP001049176"/>
    </source>
</evidence>
<keyword evidence="7" id="KW-0503">Monooxygenase</keyword>
<evidence type="ECO:0000313" key="9">
    <source>
        <dbReference type="EMBL" id="KAG7096049.1"/>
    </source>
</evidence>
<gene>
    <name evidence="9" type="ORF">E1B28_006730</name>
</gene>
<dbReference type="GO" id="GO:0005506">
    <property type="term" value="F:iron ion binding"/>
    <property type="evidence" value="ECO:0007669"/>
    <property type="project" value="InterPro"/>
</dbReference>
<name>A0A9P7UWQ4_9AGAR</name>
<dbReference type="AlphaFoldDB" id="A0A9P7UWQ4"/>
<dbReference type="EMBL" id="CM032183">
    <property type="protein sequence ID" value="KAG7096049.1"/>
    <property type="molecule type" value="Genomic_DNA"/>
</dbReference>
<evidence type="ECO:0000256" key="2">
    <source>
        <dbReference type="ARBA" id="ARBA00010617"/>
    </source>
</evidence>
<dbReference type="Proteomes" id="UP001049176">
    <property type="component" value="Chromosome 3"/>
</dbReference>
<dbReference type="GeneID" id="66075806"/>
<dbReference type="GO" id="GO:0020037">
    <property type="term" value="F:heme binding"/>
    <property type="evidence" value="ECO:0007669"/>
    <property type="project" value="InterPro"/>
</dbReference>
<dbReference type="CDD" id="cd11041">
    <property type="entry name" value="CYP503A1-like"/>
    <property type="match status" value="1"/>
</dbReference>
<keyword evidence="10" id="KW-1185">Reference proteome</keyword>
<evidence type="ECO:0000256" key="3">
    <source>
        <dbReference type="ARBA" id="ARBA00022723"/>
    </source>
</evidence>
<reference evidence="9" key="1">
    <citation type="journal article" date="2021" name="Genome Biol. Evol.">
        <title>The assembled and annotated genome of the fairy-ring fungus Marasmius oreades.</title>
        <authorList>
            <person name="Hiltunen M."/>
            <person name="Ament-Velasquez S.L."/>
            <person name="Johannesson H."/>
        </authorList>
    </citation>
    <scope>NUCLEOTIDE SEQUENCE</scope>
    <source>
        <strain evidence="9">03SP1</strain>
    </source>
</reference>
<comment type="similarity">
    <text evidence="2 7">Belongs to the cytochrome P450 family.</text>
</comment>
<dbReference type="OrthoDB" id="1844152at2759"/>
<accession>A0A9P7UWQ4</accession>
<feature type="signal peptide" evidence="8">
    <location>
        <begin position="1"/>
        <end position="26"/>
    </location>
</feature>
<keyword evidence="3 6" id="KW-0479">Metal-binding</keyword>